<dbReference type="PANTHER" id="PTHR36251:SF2">
    <property type="entry name" value="GIFSY-2 PROPHAGE HOST SPECIFICITY PROTEIN J, PHAGE LAMBDA"/>
    <property type="match status" value="1"/>
</dbReference>
<feature type="domain" description="Tip attachment protein J central straight fiber" evidence="1">
    <location>
        <begin position="1"/>
        <end position="51"/>
    </location>
</feature>
<gene>
    <name evidence="2" type="ORF">IUJ34_27020</name>
</gene>
<sequence>MQSQFLVQADRFGLINTSNGNTTTPFVVENGVAYMNAAVIKDGSITNAKLAVKSDLTISLTVQMAGEWKRR</sequence>
<evidence type="ECO:0000313" key="3">
    <source>
        <dbReference type="Proteomes" id="UP000594592"/>
    </source>
</evidence>
<geneLocation type="plasmid" evidence="2 3">
    <name>pKPHS1</name>
</geneLocation>
<evidence type="ECO:0000313" key="2">
    <source>
        <dbReference type="EMBL" id="QPG08046.1"/>
    </source>
</evidence>
<protein>
    <submittedName>
        <fullName evidence="2">DUF1983 domain-containing protein</fullName>
    </submittedName>
</protein>
<dbReference type="Proteomes" id="UP000594592">
    <property type="component" value="Plasmid pKPHS1"/>
</dbReference>
<dbReference type="InterPro" id="IPR053171">
    <property type="entry name" value="Viral_Tip_Attach_Protein"/>
</dbReference>
<reference evidence="2 3" key="1">
    <citation type="submission" date="2020-11" db="EMBL/GenBank/DDBJ databases">
        <title>Whole Genome sequence of MDR strain of Klebsiella pneumoniae K219 isolated from sputum.</title>
        <authorList>
            <person name="Aditi B.P."/>
            <person name="Mahalakshmi K."/>
            <person name="Naveen Kumar V."/>
        </authorList>
    </citation>
    <scope>NUCLEOTIDE SEQUENCE [LARGE SCALE GENOMIC DNA]</scope>
    <source>
        <strain evidence="2 3">K219</strain>
        <plasmid evidence="2 3">pKPHS1</plasmid>
    </source>
</reference>
<dbReference type="InterPro" id="IPR015406">
    <property type="entry name" value="GpJ_CSF"/>
</dbReference>
<accession>A0A7S9HF57</accession>
<keyword evidence="2" id="KW-0614">Plasmid</keyword>
<proteinExistence type="predicted"/>
<dbReference type="EMBL" id="CP064822">
    <property type="protein sequence ID" value="QPG08046.1"/>
    <property type="molecule type" value="Genomic_DNA"/>
</dbReference>
<dbReference type="AlphaFoldDB" id="A0A7S9HF57"/>
<dbReference type="Pfam" id="PF09327">
    <property type="entry name" value="Phage_Tail_Tip"/>
    <property type="match status" value="1"/>
</dbReference>
<dbReference type="PANTHER" id="PTHR36251">
    <property type="entry name" value="FELS-1 PROPHAGE HOST SPECIFICITY PROTEIN-RELATED"/>
    <property type="match status" value="1"/>
</dbReference>
<organism evidence="2 3">
    <name type="scientific">Klebsiella pneumoniae subsp. pneumoniae</name>
    <dbReference type="NCBI Taxonomy" id="72407"/>
    <lineage>
        <taxon>Bacteria</taxon>
        <taxon>Pseudomonadati</taxon>
        <taxon>Pseudomonadota</taxon>
        <taxon>Gammaproteobacteria</taxon>
        <taxon>Enterobacterales</taxon>
        <taxon>Enterobacteriaceae</taxon>
        <taxon>Klebsiella/Raoultella group</taxon>
        <taxon>Klebsiella</taxon>
        <taxon>Klebsiella pneumoniae complex</taxon>
    </lineage>
</organism>
<evidence type="ECO:0000259" key="1">
    <source>
        <dbReference type="Pfam" id="PF09327"/>
    </source>
</evidence>
<name>A0A7S9HF57_KLEPN</name>